<sequence>MINKKTNTRFQNFLETMKTFAESITRLTEYGSTSKKLIKTSIGIKKEYLKEMHVCRVTFTLPEAAAPDVESVYIVGDFNNWNTSANPMKRFENGDYSTTLDLETGKEYQFLYLIDGSKWKNDWNADKYVKNPYGDNDNSVVMTY</sequence>
<reference evidence="2 3" key="1">
    <citation type="submission" date="2014-10" db="EMBL/GenBank/DDBJ databases">
        <title>Draft genome of anammox bacterium scalindua brodae, obtained using differential coverage binning of sequence data from two enrichment reactors.</title>
        <authorList>
            <person name="Speth D.R."/>
            <person name="Russ L."/>
            <person name="Kartal B."/>
            <person name="Op den Camp H.J."/>
            <person name="Dutilh B.E."/>
            <person name="Jetten M.S."/>
        </authorList>
    </citation>
    <scope>NUCLEOTIDE SEQUENCE [LARGE SCALE GENOMIC DNA]</scope>
    <source>
        <strain evidence="2">RU1</strain>
    </source>
</reference>
<dbReference type="InterPro" id="IPR013783">
    <property type="entry name" value="Ig-like_fold"/>
</dbReference>
<organism evidence="2 3">
    <name type="scientific">Candidatus Scalindua brodae</name>
    <dbReference type="NCBI Taxonomy" id="237368"/>
    <lineage>
        <taxon>Bacteria</taxon>
        <taxon>Pseudomonadati</taxon>
        <taxon>Planctomycetota</taxon>
        <taxon>Candidatus Brocadiia</taxon>
        <taxon>Candidatus Brocadiales</taxon>
        <taxon>Candidatus Scalinduaceae</taxon>
        <taxon>Candidatus Scalindua</taxon>
    </lineage>
</organism>
<protein>
    <submittedName>
        <fullName evidence="2">Glycogen branching enzyme</fullName>
    </submittedName>
</protein>
<dbReference type="InterPro" id="IPR014756">
    <property type="entry name" value="Ig_E-set"/>
</dbReference>
<dbReference type="EMBL" id="JRYO01000089">
    <property type="protein sequence ID" value="KHE92809.1"/>
    <property type="molecule type" value="Genomic_DNA"/>
</dbReference>
<dbReference type="SUPFAM" id="SSF81296">
    <property type="entry name" value="E set domains"/>
    <property type="match status" value="1"/>
</dbReference>
<dbReference type="eggNOG" id="COG0296">
    <property type="taxonomic scope" value="Bacteria"/>
</dbReference>
<dbReference type="CDD" id="cd07184">
    <property type="entry name" value="E_set_Isoamylase_like_N"/>
    <property type="match status" value="1"/>
</dbReference>
<comment type="caution">
    <text evidence="2">The sequence shown here is derived from an EMBL/GenBank/DDBJ whole genome shotgun (WGS) entry which is preliminary data.</text>
</comment>
<dbReference type="Pfam" id="PF16561">
    <property type="entry name" value="AMPK1_CBM"/>
    <property type="match status" value="1"/>
</dbReference>
<dbReference type="InterPro" id="IPR032640">
    <property type="entry name" value="AMPK1_CBM"/>
</dbReference>
<accession>A0A0B0EJP8</accession>
<dbReference type="InterPro" id="IPR002044">
    <property type="entry name" value="CBM20"/>
</dbReference>
<feature type="domain" description="CBM20" evidence="1">
    <location>
        <begin position="49"/>
        <end position="144"/>
    </location>
</feature>
<dbReference type="Proteomes" id="UP000030652">
    <property type="component" value="Unassembled WGS sequence"/>
</dbReference>
<dbReference type="Gene3D" id="2.60.40.10">
    <property type="entry name" value="Immunoglobulins"/>
    <property type="match status" value="1"/>
</dbReference>
<evidence type="ECO:0000313" key="3">
    <source>
        <dbReference type="Proteomes" id="UP000030652"/>
    </source>
</evidence>
<name>A0A0B0EJP8_9BACT</name>
<dbReference type="PROSITE" id="PS51166">
    <property type="entry name" value="CBM20"/>
    <property type="match status" value="1"/>
</dbReference>
<evidence type="ECO:0000313" key="2">
    <source>
        <dbReference type="EMBL" id="KHE92809.1"/>
    </source>
</evidence>
<gene>
    <name evidence="2" type="ORF">SCABRO_01417</name>
</gene>
<proteinExistence type="predicted"/>
<dbReference type="GO" id="GO:2001070">
    <property type="term" value="F:starch binding"/>
    <property type="evidence" value="ECO:0007669"/>
    <property type="project" value="InterPro"/>
</dbReference>
<evidence type="ECO:0000259" key="1">
    <source>
        <dbReference type="PROSITE" id="PS51166"/>
    </source>
</evidence>
<dbReference type="AlphaFoldDB" id="A0A0B0EJP8"/>